<evidence type="ECO:0000313" key="12">
    <source>
        <dbReference type="Proteomes" id="UP001139207"/>
    </source>
</evidence>
<dbReference type="AlphaFoldDB" id="A0A9X1WLI4"/>
<keyword evidence="8" id="KW-0902">Two-component regulatory system</keyword>
<dbReference type="GO" id="GO:0005524">
    <property type="term" value="F:ATP binding"/>
    <property type="evidence" value="ECO:0007669"/>
    <property type="project" value="UniProtKB-KW"/>
</dbReference>
<dbReference type="InterPro" id="IPR036890">
    <property type="entry name" value="HATPase_C_sf"/>
</dbReference>
<evidence type="ECO:0000313" key="11">
    <source>
        <dbReference type="EMBL" id="MCJ7859747.1"/>
    </source>
</evidence>
<evidence type="ECO:0000256" key="6">
    <source>
        <dbReference type="ARBA" id="ARBA00022777"/>
    </source>
</evidence>
<evidence type="ECO:0000256" key="4">
    <source>
        <dbReference type="ARBA" id="ARBA00022679"/>
    </source>
</evidence>
<evidence type="ECO:0000256" key="8">
    <source>
        <dbReference type="ARBA" id="ARBA00023012"/>
    </source>
</evidence>
<dbReference type="Pfam" id="PF07730">
    <property type="entry name" value="HisKA_3"/>
    <property type="match status" value="1"/>
</dbReference>
<keyword evidence="9" id="KW-0812">Transmembrane</keyword>
<keyword evidence="7" id="KW-0067">ATP-binding</keyword>
<feature type="domain" description="Signal transduction histidine kinase subgroup 3 dimerisation and phosphoacceptor" evidence="10">
    <location>
        <begin position="198"/>
        <end position="257"/>
    </location>
</feature>
<sequence length="411" mass="42887">MDDGGHPGIGRSDVRAAVVYVVTVVVLYLSGVTTQSLLGGAGVGTWPGPVSLVLLLCGAVATVFRSARPVVLLVLVVPVSLLELSFGAQVSAYVLLVEGLWAPVARGSRAAARAATGTGVAVGALIAVAMLVGWDDGIPLGTALVFGALLVVAMVFTPLAWGWEVRHHRVAQEAAEELARTEHELAGERATREVQSDRFRIAQDLHDVVAGHLSAVALHTNLALELDDPATRARSLTTARDSAEAALGDLRDVIEVLAGGGAGDSRQTPMAVPTLNWEVFRQRLGDGAVVEVDPRVDDPAVVPDGVRSALLHIGAEAVTNALRHGTAPRSLRVSVRADRVELLCLNRHRASEAPEGRTAGSVGTGVSGLRTMDNRARALGGTVEAAPAGDPSDRWQVSVRLPLHGPDRKGN</sequence>
<evidence type="ECO:0000256" key="2">
    <source>
        <dbReference type="ARBA" id="ARBA00012438"/>
    </source>
</evidence>
<keyword evidence="5" id="KW-0547">Nucleotide-binding</keyword>
<evidence type="ECO:0000256" key="7">
    <source>
        <dbReference type="ARBA" id="ARBA00022840"/>
    </source>
</evidence>
<comment type="catalytic activity">
    <reaction evidence="1">
        <text>ATP + protein L-histidine = ADP + protein N-phospho-L-histidine.</text>
        <dbReference type="EC" id="2.7.13.3"/>
    </reaction>
</comment>
<dbReference type="GO" id="GO:0046983">
    <property type="term" value="F:protein dimerization activity"/>
    <property type="evidence" value="ECO:0007669"/>
    <property type="project" value="InterPro"/>
</dbReference>
<keyword evidence="4" id="KW-0808">Transferase</keyword>
<dbReference type="EC" id="2.7.13.3" evidence="2"/>
<dbReference type="GO" id="GO:0000155">
    <property type="term" value="F:phosphorelay sensor kinase activity"/>
    <property type="evidence" value="ECO:0007669"/>
    <property type="project" value="InterPro"/>
</dbReference>
<dbReference type="InterPro" id="IPR050482">
    <property type="entry name" value="Sensor_HK_TwoCompSys"/>
</dbReference>
<reference evidence="11" key="1">
    <citation type="submission" date="2022-04" db="EMBL/GenBank/DDBJ databases">
        <title>Corynebacterium kalidii LD5P10.</title>
        <authorList>
            <person name="Sun J.Q."/>
        </authorList>
    </citation>
    <scope>NUCLEOTIDE SEQUENCE</scope>
    <source>
        <strain evidence="11">LD5P10</strain>
    </source>
</reference>
<keyword evidence="3" id="KW-0597">Phosphoprotein</keyword>
<dbReference type="Proteomes" id="UP001139207">
    <property type="component" value="Unassembled WGS sequence"/>
</dbReference>
<feature type="transmembrane region" description="Helical" evidence="9">
    <location>
        <begin position="71"/>
        <end position="94"/>
    </location>
</feature>
<dbReference type="GO" id="GO:0016020">
    <property type="term" value="C:membrane"/>
    <property type="evidence" value="ECO:0007669"/>
    <property type="project" value="InterPro"/>
</dbReference>
<feature type="transmembrane region" description="Helical" evidence="9">
    <location>
        <begin position="114"/>
        <end position="134"/>
    </location>
</feature>
<evidence type="ECO:0000256" key="1">
    <source>
        <dbReference type="ARBA" id="ARBA00000085"/>
    </source>
</evidence>
<dbReference type="Gene3D" id="1.20.5.1930">
    <property type="match status" value="1"/>
</dbReference>
<dbReference type="Gene3D" id="3.30.565.10">
    <property type="entry name" value="Histidine kinase-like ATPase, C-terminal domain"/>
    <property type="match status" value="1"/>
</dbReference>
<gene>
    <name evidence="11" type="ORF">MUN33_13670</name>
</gene>
<feature type="transmembrane region" description="Helical" evidence="9">
    <location>
        <begin position="17"/>
        <end position="38"/>
    </location>
</feature>
<keyword evidence="12" id="KW-1185">Reference proteome</keyword>
<feature type="transmembrane region" description="Helical" evidence="9">
    <location>
        <begin position="44"/>
        <end position="64"/>
    </location>
</feature>
<dbReference type="RefSeq" id="WP_244805448.1">
    <property type="nucleotide sequence ID" value="NZ_JALIEA010000017.1"/>
</dbReference>
<comment type="caution">
    <text evidence="11">The sequence shown here is derived from an EMBL/GenBank/DDBJ whole genome shotgun (WGS) entry which is preliminary data.</text>
</comment>
<evidence type="ECO:0000256" key="9">
    <source>
        <dbReference type="SAM" id="Phobius"/>
    </source>
</evidence>
<feature type="transmembrane region" description="Helical" evidence="9">
    <location>
        <begin position="141"/>
        <end position="163"/>
    </location>
</feature>
<keyword evidence="9" id="KW-0472">Membrane</keyword>
<dbReference type="InterPro" id="IPR011712">
    <property type="entry name" value="Sig_transdc_His_kin_sub3_dim/P"/>
</dbReference>
<evidence type="ECO:0000256" key="3">
    <source>
        <dbReference type="ARBA" id="ARBA00022553"/>
    </source>
</evidence>
<dbReference type="EMBL" id="JALIEA010000017">
    <property type="protein sequence ID" value="MCJ7859747.1"/>
    <property type="molecule type" value="Genomic_DNA"/>
</dbReference>
<organism evidence="11 12">
    <name type="scientific">Corynebacterium kalidii</name>
    <dbReference type="NCBI Taxonomy" id="2931982"/>
    <lineage>
        <taxon>Bacteria</taxon>
        <taxon>Bacillati</taxon>
        <taxon>Actinomycetota</taxon>
        <taxon>Actinomycetes</taxon>
        <taxon>Mycobacteriales</taxon>
        <taxon>Corynebacteriaceae</taxon>
        <taxon>Corynebacterium</taxon>
    </lineage>
</organism>
<evidence type="ECO:0000256" key="5">
    <source>
        <dbReference type="ARBA" id="ARBA00022741"/>
    </source>
</evidence>
<evidence type="ECO:0000259" key="10">
    <source>
        <dbReference type="Pfam" id="PF07730"/>
    </source>
</evidence>
<proteinExistence type="predicted"/>
<keyword evidence="6 11" id="KW-0418">Kinase</keyword>
<dbReference type="PANTHER" id="PTHR24421:SF10">
    <property type="entry name" value="NITRATE_NITRITE SENSOR PROTEIN NARQ"/>
    <property type="match status" value="1"/>
</dbReference>
<accession>A0A9X1WLI4</accession>
<name>A0A9X1WLI4_9CORY</name>
<keyword evidence="9" id="KW-1133">Transmembrane helix</keyword>
<protein>
    <recommendedName>
        <fullName evidence="2">histidine kinase</fullName>
        <ecNumber evidence="2">2.7.13.3</ecNumber>
    </recommendedName>
</protein>
<dbReference type="PANTHER" id="PTHR24421">
    <property type="entry name" value="NITRATE/NITRITE SENSOR PROTEIN NARX-RELATED"/>
    <property type="match status" value="1"/>
</dbReference>